<feature type="chain" id="PRO_5032482056" description="Metallo-beta-lactamase domain-containing protein" evidence="1">
    <location>
        <begin position="17"/>
        <end position="257"/>
    </location>
</feature>
<dbReference type="Proteomes" id="UP000460298">
    <property type="component" value="Unassembled WGS sequence"/>
</dbReference>
<name>A0A833M2I4_9LEPT</name>
<dbReference type="InterPro" id="IPR036866">
    <property type="entry name" value="RibonucZ/Hydroxyglut_hydro"/>
</dbReference>
<sequence>MGRLASLIAFSLTVFAACHPVSRRDPLVPADRADLPLRIKHVTGGIYSVEDGNFWKTNSVFWIGENGVYFFDATYQPRTAEALLWKAMTLTHAEFRGLILTSRHQHHAGGAQAFVDEGIPVLIQRNAAARFEEDWIQANQWLSQSFLHWDRTPLPKLRGAIDKEFELEKGNIKVIFPGEGWSDDNLVVLFKEERMLYGGSLVAYPPLFTAKVDAIKALRALNAVEKLPFDKVISGHGTVVQSRDIFRKLHEYYRDHK</sequence>
<comment type="caution">
    <text evidence="3">The sequence shown here is derived from an EMBL/GenBank/DDBJ whole genome shotgun (WGS) entry which is preliminary data.</text>
</comment>
<feature type="signal peptide" evidence="1">
    <location>
        <begin position="1"/>
        <end position="16"/>
    </location>
</feature>
<dbReference type="EMBL" id="WBUI01000005">
    <property type="protein sequence ID" value="KAB2933596.1"/>
    <property type="molecule type" value="Genomic_DNA"/>
</dbReference>
<protein>
    <recommendedName>
        <fullName evidence="2">Metallo-beta-lactamase domain-containing protein</fullName>
    </recommendedName>
</protein>
<dbReference type="InterPro" id="IPR001279">
    <property type="entry name" value="Metallo-B-lactamas"/>
</dbReference>
<evidence type="ECO:0000259" key="2">
    <source>
        <dbReference type="SMART" id="SM00849"/>
    </source>
</evidence>
<keyword evidence="1" id="KW-0732">Signal</keyword>
<reference evidence="3 4" key="1">
    <citation type="submission" date="2019-10" db="EMBL/GenBank/DDBJ databases">
        <title>Extracellular Electron Transfer in a Candidatus Methanoperedens spp. Enrichment Culture.</title>
        <authorList>
            <person name="Berger S."/>
            <person name="Rangel Shaw D."/>
            <person name="Berben T."/>
            <person name="In 'T Zandt M."/>
            <person name="Frank J."/>
            <person name="Reimann J."/>
            <person name="Jetten M.S.M."/>
            <person name="Welte C.U."/>
        </authorList>
    </citation>
    <scope>NUCLEOTIDE SEQUENCE [LARGE SCALE GENOMIC DNA]</scope>
    <source>
        <strain evidence="3">SB12</strain>
    </source>
</reference>
<proteinExistence type="predicted"/>
<accession>A0A833M2I4</accession>
<dbReference type="PROSITE" id="PS51257">
    <property type="entry name" value="PROKAR_LIPOPROTEIN"/>
    <property type="match status" value="1"/>
</dbReference>
<evidence type="ECO:0000313" key="3">
    <source>
        <dbReference type="EMBL" id="KAB2933596.1"/>
    </source>
</evidence>
<dbReference type="SUPFAM" id="SSF56281">
    <property type="entry name" value="Metallo-hydrolase/oxidoreductase"/>
    <property type="match status" value="1"/>
</dbReference>
<organism evidence="3 4">
    <name type="scientific">Leptonema illini</name>
    <dbReference type="NCBI Taxonomy" id="183"/>
    <lineage>
        <taxon>Bacteria</taxon>
        <taxon>Pseudomonadati</taxon>
        <taxon>Spirochaetota</taxon>
        <taxon>Spirochaetia</taxon>
        <taxon>Leptospirales</taxon>
        <taxon>Leptospiraceae</taxon>
        <taxon>Leptonema</taxon>
    </lineage>
</organism>
<evidence type="ECO:0000313" key="4">
    <source>
        <dbReference type="Proteomes" id="UP000460298"/>
    </source>
</evidence>
<feature type="domain" description="Metallo-beta-lactamase" evidence="2">
    <location>
        <begin position="57"/>
        <end position="236"/>
    </location>
</feature>
<dbReference type="Gene3D" id="3.60.15.10">
    <property type="entry name" value="Ribonuclease Z/Hydroxyacylglutathione hydrolase-like"/>
    <property type="match status" value="1"/>
</dbReference>
<evidence type="ECO:0000256" key="1">
    <source>
        <dbReference type="SAM" id="SignalP"/>
    </source>
</evidence>
<gene>
    <name evidence="3" type="ORF">F9K24_07050</name>
</gene>
<dbReference type="SMART" id="SM00849">
    <property type="entry name" value="Lactamase_B"/>
    <property type="match status" value="1"/>
</dbReference>
<dbReference type="AlphaFoldDB" id="A0A833M2I4"/>